<gene>
    <name evidence="1" type="ORF">SCHPADRAFT_903385</name>
</gene>
<accession>A0A0H2SBP5</accession>
<dbReference type="InParanoid" id="A0A0H2SBP5"/>
<proteinExistence type="predicted"/>
<dbReference type="AlphaFoldDB" id="A0A0H2SBP5"/>
<evidence type="ECO:0000313" key="1">
    <source>
        <dbReference type="EMBL" id="KLO14321.1"/>
    </source>
</evidence>
<dbReference type="EMBL" id="KQ085945">
    <property type="protein sequence ID" value="KLO14321.1"/>
    <property type="molecule type" value="Genomic_DNA"/>
</dbReference>
<dbReference type="Proteomes" id="UP000053477">
    <property type="component" value="Unassembled WGS sequence"/>
</dbReference>
<reference evidence="1 2" key="1">
    <citation type="submission" date="2015-04" db="EMBL/GenBank/DDBJ databases">
        <title>Complete genome sequence of Schizopora paradoxa KUC8140, a cosmopolitan wood degrader in East Asia.</title>
        <authorList>
            <consortium name="DOE Joint Genome Institute"/>
            <person name="Min B."/>
            <person name="Park H."/>
            <person name="Jang Y."/>
            <person name="Kim J.-J."/>
            <person name="Kim K.H."/>
            <person name="Pangilinan J."/>
            <person name="Lipzen A."/>
            <person name="Riley R."/>
            <person name="Grigoriev I.V."/>
            <person name="Spatafora J.W."/>
            <person name="Choi I.-G."/>
        </authorList>
    </citation>
    <scope>NUCLEOTIDE SEQUENCE [LARGE SCALE GENOMIC DNA]</scope>
    <source>
        <strain evidence="1 2">KUC8140</strain>
    </source>
</reference>
<keyword evidence="2" id="KW-1185">Reference proteome</keyword>
<name>A0A0H2SBP5_9AGAM</name>
<protein>
    <submittedName>
        <fullName evidence="1">Uncharacterized protein</fullName>
    </submittedName>
</protein>
<evidence type="ECO:0000313" key="2">
    <source>
        <dbReference type="Proteomes" id="UP000053477"/>
    </source>
</evidence>
<organism evidence="1 2">
    <name type="scientific">Schizopora paradoxa</name>
    <dbReference type="NCBI Taxonomy" id="27342"/>
    <lineage>
        <taxon>Eukaryota</taxon>
        <taxon>Fungi</taxon>
        <taxon>Dikarya</taxon>
        <taxon>Basidiomycota</taxon>
        <taxon>Agaricomycotina</taxon>
        <taxon>Agaricomycetes</taxon>
        <taxon>Hymenochaetales</taxon>
        <taxon>Schizoporaceae</taxon>
        <taxon>Schizopora</taxon>
    </lineage>
</organism>
<sequence length="112" mass="12982">MDSLLAMLFLREYWNYTGSLDFGMERTVRRVGLKNVSLFNITRALLVQWDAISTRLEQRTSVGSHSFVSRQFVDSVWGALQDLEYSELDEISDDAALLALWANVFELHHIRQ</sequence>